<dbReference type="Gene3D" id="2.40.50.100">
    <property type="match status" value="1"/>
</dbReference>
<dbReference type="PROSITE" id="PS51257">
    <property type="entry name" value="PROKAR_LIPOPROTEIN"/>
    <property type="match status" value="1"/>
</dbReference>
<keyword evidence="7" id="KW-1185">Reference proteome</keyword>
<dbReference type="Gene3D" id="1.10.287.470">
    <property type="entry name" value="Helix hairpin bin"/>
    <property type="match status" value="1"/>
</dbReference>
<dbReference type="InterPro" id="IPR058627">
    <property type="entry name" value="MdtA-like_C"/>
</dbReference>
<dbReference type="InterPro" id="IPR058624">
    <property type="entry name" value="MdtA-like_HH"/>
</dbReference>
<dbReference type="Gene3D" id="2.40.420.20">
    <property type="match status" value="1"/>
</dbReference>
<dbReference type="InterPro" id="IPR058792">
    <property type="entry name" value="Beta-barrel_RND_2"/>
</dbReference>
<evidence type="ECO:0000256" key="2">
    <source>
        <dbReference type="SAM" id="SignalP"/>
    </source>
</evidence>
<dbReference type="Pfam" id="PF25876">
    <property type="entry name" value="HH_MFP_RND"/>
    <property type="match status" value="1"/>
</dbReference>
<feature type="domain" description="CusB-like beta-barrel" evidence="4">
    <location>
        <begin position="221"/>
        <end position="289"/>
    </location>
</feature>
<reference evidence="6 7" key="1">
    <citation type="submission" date="2020-05" db="EMBL/GenBank/DDBJ databases">
        <title>Azospirillum oleiclasticum sp. nov, a nitrogen-fixing and heavy crude oil-emulsifying bacterium isolated from the crude oil of Yumen Oilfield.</title>
        <authorList>
            <person name="Wu D."/>
            <person name="Cai M."/>
            <person name="Zhang X."/>
        </authorList>
    </citation>
    <scope>NUCLEOTIDE SEQUENCE [LARGE SCALE GENOMIC DNA]</scope>
    <source>
        <strain evidence="6 7">ROY-1-1-2</strain>
    </source>
</reference>
<proteinExistence type="inferred from homology"/>
<dbReference type="PANTHER" id="PTHR30469">
    <property type="entry name" value="MULTIDRUG RESISTANCE PROTEIN MDTA"/>
    <property type="match status" value="1"/>
</dbReference>
<dbReference type="PANTHER" id="PTHR30469:SF18">
    <property type="entry name" value="RESISTANCE-NODULATION-CELL DIVISION (RND) EFFLUX MEMBRANE FUSION PROTEIN-RELATED"/>
    <property type="match status" value="1"/>
</dbReference>
<feature type="domain" description="Multidrug resistance protein MdtA-like alpha-helical hairpin" evidence="3">
    <location>
        <begin position="114"/>
        <end position="173"/>
    </location>
</feature>
<dbReference type="Pfam" id="PF25954">
    <property type="entry name" value="Beta-barrel_RND_2"/>
    <property type="match status" value="1"/>
</dbReference>
<keyword evidence="2" id="KW-0732">Signal</keyword>
<feature type="domain" description="Multidrug resistance protein MdtA-like C-terminal permuted SH3" evidence="5">
    <location>
        <begin position="302"/>
        <end position="358"/>
    </location>
</feature>
<evidence type="ECO:0000259" key="4">
    <source>
        <dbReference type="Pfam" id="PF25954"/>
    </source>
</evidence>
<dbReference type="NCBIfam" id="TIGR01730">
    <property type="entry name" value="RND_mfp"/>
    <property type="match status" value="1"/>
</dbReference>
<comment type="caution">
    <text evidence="6">The sequence shown here is derived from an EMBL/GenBank/DDBJ whole genome shotgun (WGS) entry which is preliminary data.</text>
</comment>
<dbReference type="EMBL" id="JABFDB010000044">
    <property type="protein sequence ID" value="NYZ24688.1"/>
    <property type="molecule type" value="Genomic_DNA"/>
</dbReference>
<dbReference type="SUPFAM" id="SSF111369">
    <property type="entry name" value="HlyD-like secretion proteins"/>
    <property type="match status" value="1"/>
</dbReference>
<dbReference type="RefSeq" id="WP_180286465.1">
    <property type="nucleotide sequence ID" value="NZ_JABFDB010000044.1"/>
</dbReference>
<dbReference type="Proteomes" id="UP000584642">
    <property type="component" value="Unassembled WGS sequence"/>
</dbReference>
<organism evidence="6 7">
    <name type="scientific">Azospirillum oleiclasticum</name>
    <dbReference type="NCBI Taxonomy" id="2735135"/>
    <lineage>
        <taxon>Bacteria</taxon>
        <taxon>Pseudomonadati</taxon>
        <taxon>Pseudomonadota</taxon>
        <taxon>Alphaproteobacteria</taxon>
        <taxon>Rhodospirillales</taxon>
        <taxon>Azospirillaceae</taxon>
        <taxon>Azospirillum</taxon>
    </lineage>
</organism>
<dbReference type="Gene3D" id="2.40.30.170">
    <property type="match status" value="1"/>
</dbReference>
<protein>
    <submittedName>
        <fullName evidence="6">Efflux RND transporter periplasmic adaptor subunit</fullName>
    </submittedName>
</protein>
<accession>A0ABX2TK80</accession>
<evidence type="ECO:0000259" key="5">
    <source>
        <dbReference type="Pfam" id="PF25967"/>
    </source>
</evidence>
<feature type="chain" id="PRO_5045461529" evidence="2">
    <location>
        <begin position="30"/>
        <end position="374"/>
    </location>
</feature>
<dbReference type="Pfam" id="PF25967">
    <property type="entry name" value="RND-MFP_C"/>
    <property type="match status" value="1"/>
</dbReference>
<evidence type="ECO:0000313" key="6">
    <source>
        <dbReference type="EMBL" id="NYZ24688.1"/>
    </source>
</evidence>
<evidence type="ECO:0000259" key="3">
    <source>
        <dbReference type="Pfam" id="PF25876"/>
    </source>
</evidence>
<dbReference type="InterPro" id="IPR006143">
    <property type="entry name" value="RND_pump_MFP"/>
</dbReference>
<feature type="signal peptide" evidence="2">
    <location>
        <begin position="1"/>
        <end position="29"/>
    </location>
</feature>
<evidence type="ECO:0000313" key="7">
    <source>
        <dbReference type="Proteomes" id="UP000584642"/>
    </source>
</evidence>
<sequence>MAGRVAWSKRGALPLLALVALGLAAPGLAGCKAEADSAAAPAEEVRPVRVATVVLRPADDVARYPAVIRPRVEAEIGFRIAGKVVERLVSTGARVEEGTPLARLDPTDVELQVRAAEAQLASARADAANARADFQRYTQLRQGDWATQQEFDRRKAVLDKADAHVRETEAQLKVVANSARYTTLLADGPGVVTEVLVEPGQVVAQGRTAFRIARLGELEAVANLPEHQVAGLPERALAVELWSLPGVSLPATLRELAPGADAGTRTFQARVSLREPPPAVQIGMTATLVAVQGRGGAVARLPMTALTQRGHDPAVWVVDPDAGKLELRPVQVAAFAGGEVVVAGGVRDGERVVTAGVHKLDPTVKVRVWAEPAP</sequence>
<name>A0ABX2TK80_9PROT</name>
<evidence type="ECO:0000256" key="1">
    <source>
        <dbReference type="ARBA" id="ARBA00009477"/>
    </source>
</evidence>
<comment type="similarity">
    <text evidence="1">Belongs to the membrane fusion protein (MFP) (TC 8.A.1) family.</text>
</comment>
<gene>
    <name evidence="6" type="ORF">HND93_33710</name>
</gene>